<dbReference type="EMBL" id="JANPWB010000004">
    <property type="protein sequence ID" value="KAJ1194362.1"/>
    <property type="molecule type" value="Genomic_DNA"/>
</dbReference>
<accession>A0AAV7UZ38</accession>
<feature type="compositionally biased region" description="Polar residues" evidence="1">
    <location>
        <begin position="40"/>
        <end position="53"/>
    </location>
</feature>
<comment type="caution">
    <text evidence="2">The sequence shown here is derived from an EMBL/GenBank/DDBJ whole genome shotgun (WGS) entry which is preliminary data.</text>
</comment>
<name>A0AAV7UZ38_PLEWA</name>
<dbReference type="PANTHER" id="PTHR21301">
    <property type="entry name" value="REVERSE TRANSCRIPTASE"/>
    <property type="match status" value="1"/>
</dbReference>
<evidence type="ECO:0008006" key="4">
    <source>
        <dbReference type="Google" id="ProtNLM"/>
    </source>
</evidence>
<feature type="compositionally biased region" description="Basic residues" evidence="1">
    <location>
        <begin position="17"/>
        <end position="39"/>
    </location>
</feature>
<evidence type="ECO:0000313" key="3">
    <source>
        <dbReference type="Proteomes" id="UP001066276"/>
    </source>
</evidence>
<feature type="region of interest" description="Disordered" evidence="1">
    <location>
        <begin position="1"/>
        <end position="53"/>
    </location>
</feature>
<feature type="non-terminal residue" evidence="2">
    <location>
        <position position="484"/>
    </location>
</feature>
<reference evidence="2" key="1">
    <citation type="journal article" date="2022" name="bioRxiv">
        <title>Sequencing and chromosome-scale assembly of the giantPleurodeles waltlgenome.</title>
        <authorList>
            <person name="Brown T."/>
            <person name="Elewa A."/>
            <person name="Iarovenko S."/>
            <person name="Subramanian E."/>
            <person name="Araus A.J."/>
            <person name="Petzold A."/>
            <person name="Susuki M."/>
            <person name="Suzuki K.-i.T."/>
            <person name="Hayashi T."/>
            <person name="Toyoda A."/>
            <person name="Oliveira C."/>
            <person name="Osipova E."/>
            <person name="Leigh N.D."/>
            <person name="Simon A."/>
            <person name="Yun M.H."/>
        </authorList>
    </citation>
    <scope>NUCLEOTIDE SEQUENCE</scope>
    <source>
        <strain evidence="2">20211129_DDA</strain>
        <tissue evidence="2">Liver</tissue>
    </source>
</reference>
<dbReference type="Proteomes" id="UP001066276">
    <property type="component" value="Chromosome 2_2"/>
</dbReference>
<protein>
    <recommendedName>
        <fullName evidence="4">Reverse transcriptase domain-containing protein</fullName>
    </recommendedName>
</protein>
<organism evidence="2 3">
    <name type="scientific">Pleurodeles waltl</name>
    <name type="common">Iberian ribbed newt</name>
    <dbReference type="NCBI Taxonomy" id="8319"/>
    <lineage>
        <taxon>Eukaryota</taxon>
        <taxon>Metazoa</taxon>
        <taxon>Chordata</taxon>
        <taxon>Craniata</taxon>
        <taxon>Vertebrata</taxon>
        <taxon>Euteleostomi</taxon>
        <taxon>Amphibia</taxon>
        <taxon>Batrachia</taxon>
        <taxon>Caudata</taxon>
        <taxon>Salamandroidea</taxon>
        <taxon>Salamandridae</taxon>
        <taxon>Pleurodelinae</taxon>
        <taxon>Pleurodeles</taxon>
    </lineage>
</organism>
<feature type="non-terminal residue" evidence="2">
    <location>
        <position position="1"/>
    </location>
</feature>
<sequence length="484" mass="54816">IPFFIGTGAIPEGPKTTAKKGRSNYKATRRGKHKCKPKQTSRGSGHALNNSQCPTVIDTPDPKNDTSSAISIVNLSSRILSPNQTNMLKKGLGFVPTTLPDFTELHISLFKFVRKCKLYKYFYDVNTQARATTTLHHTPSTMTIKDVKDIQTLLSIEHQEGHLPTLTEILTDLNIDTNPRTYSDLKISSKFTPIIPRDFAIDSFCNKVTSELYHMEEQYLSGHKSIPWHNITLAEKQALISLGTYNDIIIKEADKGGNIVIMDRADYISELDRQVSDRSAYLKLTSNPMPEVNRCILRKLQTYLDQDLISDMEFKYLYNNTPTSPCIYILPKIHKPGTFPPGRPIISGIGSPTEKLSEYIDIFLQPFVRNLPSYIRDTKDLLCKITDYDWTDGHYLVTLDVTSLYTSIQRTEGLTAILHYLDTRDAALLDHTNMLMDLISLVLDNNVFLHNGCWYRQIQGVAMGAKFSPSYASLYMGYLEKVHV</sequence>
<evidence type="ECO:0000313" key="2">
    <source>
        <dbReference type="EMBL" id="KAJ1194362.1"/>
    </source>
</evidence>
<dbReference type="AlphaFoldDB" id="A0AAV7UZ38"/>
<evidence type="ECO:0000256" key="1">
    <source>
        <dbReference type="SAM" id="MobiDB-lite"/>
    </source>
</evidence>
<gene>
    <name evidence="2" type="ORF">NDU88_003651</name>
</gene>
<dbReference type="PANTHER" id="PTHR21301:SF10">
    <property type="entry name" value="REVERSE TRANSCRIPTASE DOMAIN-CONTAINING PROTEIN"/>
    <property type="match status" value="1"/>
</dbReference>
<proteinExistence type="predicted"/>
<keyword evidence="3" id="KW-1185">Reference proteome</keyword>